<evidence type="ECO:0000256" key="1">
    <source>
        <dbReference type="SAM" id="MobiDB-lite"/>
    </source>
</evidence>
<feature type="compositionally biased region" description="Polar residues" evidence="1">
    <location>
        <begin position="177"/>
        <end position="196"/>
    </location>
</feature>
<evidence type="ECO:0000313" key="2">
    <source>
        <dbReference type="EMBL" id="KAK5096098.1"/>
    </source>
</evidence>
<dbReference type="EMBL" id="JAVRRG010000024">
    <property type="protein sequence ID" value="KAK5096098.1"/>
    <property type="molecule type" value="Genomic_DNA"/>
</dbReference>
<reference evidence="2 3" key="1">
    <citation type="submission" date="2023-08" db="EMBL/GenBank/DDBJ databases">
        <title>Black Yeasts Isolated from many extreme environments.</title>
        <authorList>
            <person name="Coleine C."/>
            <person name="Stajich J.E."/>
            <person name="Selbmann L."/>
        </authorList>
    </citation>
    <scope>NUCLEOTIDE SEQUENCE [LARGE SCALE GENOMIC DNA]</scope>
    <source>
        <strain evidence="2 3">CCFEE 5885</strain>
    </source>
</reference>
<dbReference type="Proteomes" id="UP001345013">
    <property type="component" value="Unassembled WGS sequence"/>
</dbReference>
<feature type="region of interest" description="Disordered" evidence="1">
    <location>
        <begin position="1"/>
        <end position="40"/>
    </location>
</feature>
<evidence type="ECO:0000313" key="3">
    <source>
        <dbReference type="Proteomes" id="UP001345013"/>
    </source>
</evidence>
<feature type="compositionally biased region" description="Basic and acidic residues" evidence="1">
    <location>
        <begin position="162"/>
        <end position="176"/>
    </location>
</feature>
<accession>A0ABR0KH14</accession>
<protein>
    <submittedName>
        <fullName evidence="2">Uncharacterized protein</fullName>
    </submittedName>
</protein>
<sequence>MSPPSLLPAALNQQGRCPQPEGTFRDSGMQAEAPPHRPRARACRPIRTRRIRGEHAEVAGFMDPMQPGPSNAPLTLTFPQDSPIFRSGLSQGGDEDQADSRYRALGLTSFLRPDFGTDERRWRPMKAIVAFWERISRGLLEVSSLAAKLASEPSPPLDDGEDSGHKLESYKRKPSSDPEQATAGQSVPQSTRSNHPFSPERWRDSTGEFAWDAERVMFVRDRIVSPSTGPIW</sequence>
<name>A0ABR0KH14_9EURO</name>
<comment type="caution">
    <text evidence="2">The sequence shown here is derived from an EMBL/GenBank/DDBJ whole genome shotgun (WGS) entry which is preliminary data.</text>
</comment>
<keyword evidence="3" id="KW-1185">Reference proteome</keyword>
<gene>
    <name evidence="2" type="ORF">LTR24_002798</name>
</gene>
<organism evidence="2 3">
    <name type="scientific">Lithohypha guttulata</name>
    <dbReference type="NCBI Taxonomy" id="1690604"/>
    <lineage>
        <taxon>Eukaryota</taxon>
        <taxon>Fungi</taxon>
        <taxon>Dikarya</taxon>
        <taxon>Ascomycota</taxon>
        <taxon>Pezizomycotina</taxon>
        <taxon>Eurotiomycetes</taxon>
        <taxon>Chaetothyriomycetidae</taxon>
        <taxon>Chaetothyriales</taxon>
        <taxon>Trichomeriaceae</taxon>
        <taxon>Lithohypha</taxon>
    </lineage>
</organism>
<proteinExistence type="predicted"/>
<feature type="region of interest" description="Disordered" evidence="1">
    <location>
        <begin position="150"/>
        <end position="204"/>
    </location>
</feature>